<accession>A0ACB8G7G0</accession>
<protein>
    <submittedName>
        <fullName evidence="1">Uncharacterized protein</fullName>
    </submittedName>
</protein>
<keyword evidence="2" id="KW-1185">Reference proteome</keyword>
<proteinExistence type="predicted"/>
<gene>
    <name evidence="1" type="ORF">K3G42_007722</name>
</gene>
<sequence length="286" mass="31202">MDPEISLMFQSASPLGIPECHVGAELSPLYDRHPLPGDRVQIETTWAARRQQEPWLFDGAKFRLHSIKQEGGILVFRLGLTSYKDFVGTNLAGRVEQLRRQGHEDFGNSQAYLADPLGVGAMLHTADDRFVFLRRSLCVGEAPGKVDVPGGHPEPLVGAHYFQVVTGDTTSQGPIRHQDLPGELVVKELFSSVLREIQDEVNLPPSSLSCPVLLGIARNETSGGGASAEFYVRCSLTSEEVQCNYAVGGPEAQESTSIIFVTRENVLTMEQEWGSVEELCPSGKGP</sequence>
<evidence type="ECO:0000313" key="2">
    <source>
        <dbReference type="Proteomes" id="UP000827872"/>
    </source>
</evidence>
<evidence type="ECO:0000313" key="1">
    <source>
        <dbReference type="EMBL" id="KAH8015710.1"/>
    </source>
</evidence>
<dbReference type="EMBL" id="CM037614">
    <property type="protein sequence ID" value="KAH8015710.1"/>
    <property type="molecule type" value="Genomic_DNA"/>
</dbReference>
<reference evidence="1" key="1">
    <citation type="submission" date="2021-08" db="EMBL/GenBank/DDBJ databases">
        <title>The first chromosome-level gecko genome reveals the dynamic sex chromosomes of Neotropical dwarf geckos (Sphaerodactylidae: Sphaerodactylus).</title>
        <authorList>
            <person name="Pinto B.J."/>
            <person name="Keating S.E."/>
            <person name="Gamble T."/>
        </authorList>
    </citation>
    <scope>NUCLEOTIDE SEQUENCE</scope>
    <source>
        <strain evidence="1">TG3544</strain>
    </source>
</reference>
<dbReference type="Proteomes" id="UP000827872">
    <property type="component" value="Linkage Group LG01"/>
</dbReference>
<comment type="caution">
    <text evidence="1">The sequence shown here is derived from an EMBL/GenBank/DDBJ whole genome shotgun (WGS) entry which is preliminary data.</text>
</comment>
<organism evidence="1 2">
    <name type="scientific">Sphaerodactylus townsendi</name>
    <dbReference type="NCBI Taxonomy" id="933632"/>
    <lineage>
        <taxon>Eukaryota</taxon>
        <taxon>Metazoa</taxon>
        <taxon>Chordata</taxon>
        <taxon>Craniata</taxon>
        <taxon>Vertebrata</taxon>
        <taxon>Euteleostomi</taxon>
        <taxon>Lepidosauria</taxon>
        <taxon>Squamata</taxon>
        <taxon>Bifurcata</taxon>
        <taxon>Gekkota</taxon>
        <taxon>Sphaerodactylidae</taxon>
        <taxon>Sphaerodactylus</taxon>
    </lineage>
</organism>
<name>A0ACB8G7G0_9SAUR</name>